<organism evidence="1 2">
    <name type="scientific">Solanum verrucosum</name>
    <dbReference type="NCBI Taxonomy" id="315347"/>
    <lineage>
        <taxon>Eukaryota</taxon>
        <taxon>Viridiplantae</taxon>
        <taxon>Streptophyta</taxon>
        <taxon>Embryophyta</taxon>
        <taxon>Tracheophyta</taxon>
        <taxon>Spermatophyta</taxon>
        <taxon>Magnoliopsida</taxon>
        <taxon>eudicotyledons</taxon>
        <taxon>Gunneridae</taxon>
        <taxon>Pentapetalae</taxon>
        <taxon>asterids</taxon>
        <taxon>lamiids</taxon>
        <taxon>Solanales</taxon>
        <taxon>Solanaceae</taxon>
        <taxon>Solanoideae</taxon>
        <taxon>Solaneae</taxon>
        <taxon>Solanum</taxon>
    </lineage>
</organism>
<reference evidence="1" key="1">
    <citation type="submission" date="2023-08" db="EMBL/GenBank/DDBJ databases">
        <title>A de novo genome assembly of Solanum verrucosum Schlechtendal, a Mexican diploid species geographically isolated from the other diploid A-genome species in potato relatives.</title>
        <authorList>
            <person name="Hosaka K."/>
        </authorList>
    </citation>
    <scope>NUCLEOTIDE SEQUENCE</scope>
    <source>
        <tissue evidence="1">Young leaves</tissue>
    </source>
</reference>
<evidence type="ECO:0000313" key="1">
    <source>
        <dbReference type="EMBL" id="WMV26434.1"/>
    </source>
</evidence>
<name>A0AAF0QUY6_SOLVR</name>
<sequence>MENPQWFLTPKTLKRLSRRRI</sequence>
<dbReference type="EMBL" id="CP133615">
    <property type="protein sequence ID" value="WMV26434.1"/>
    <property type="molecule type" value="Genomic_DNA"/>
</dbReference>
<accession>A0AAF0QUY6</accession>
<gene>
    <name evidence="1" type="ORF">MTR67_019819</name>
</gene>
<keyword evidence="2" id="KW-1185">Reference proteome</keyword>
<dbReference type="AlphaFoldDB" id="A0AAF0QUY6"/>
<protein>
    <submittedName>
        <fullName evidence="1">Uncharacterized protein</fullName>
    </submittedName>
</protein>
<dbReference type="Proteomes" id="UP001234989">
    <property type="component" value="Chromosome 4"/>
</dbReference>
<proteinExistence type="predicted"/>
<evidence type="ECO:0000313" key="2">
    <source>
        <dbReference type="Proteomes" id="UP001234989"/>
    </source>
</evidence>